<dbReference type="Proteomes" id="UP000268014">
    <property type="component" value="Unassembled WGS sequence"/>
</dbReference>
<dbReference type="InterPro" id="IPR041426">
    <property type="entry name" value="Mos1_HTH"/>
</dbReference>
<dbReference type="Gene3D" id="1.10.10.1450">
    <property type="match status" value="1"/>
</dbReference>
<evidence type="ECO:0000313" key="11">
    <source>
        <dbReference type="WBParaSite" id="HPLM_0001262101-mRNA-1"/>
    </source>
</evidence>
<evidence type="ECO:0000256" key="5">
    <source>
        <dbReference type="PIRNR" id="PIRNR039099"/>
    </source>
</evidence>
<dbReference type="GO" id="GO:0045116">
    <property type="term" value="P:protein neddylation"/>
    <property type="evidence" value="ECO:0007669"/>
    <property type="project" value="UniProtKB-UniRule"/>
</dbReference>
<evidence type="ECO:0000256" key="6">
    <source>
        <dbReference type="SAM" id="SignalP"/>
    </source>
</evidence>
<dbReference type="GO" id="GO:0019781">
    <property type="term" value="F:NEDD8 activating enzyme activity"/>
    <property type="evidence" value="ECO:0007669"/>
    <property type="project" value="UniProtKB-UniRule"/>
</dbReference>
<dbReference type="EMBL" id="UZAF01017920">
    <property type="protein sequence ID" value="VDO46178.1"/>
    <property type="molecule type" value="Genomic_DNA"/>
</dbReference>
<proteinExistence type="inferred from homology"/>
<feature type="domain" description="THIF-type NAD/FAD binding fold" evidence="7">
    <location>
        <begin position="103"/>
        <end position="605"/>
    </location>
</feature>
<evidence type="ECO:0000313" key="10">
    <source>
        <dbReference type="Proteomes" id="UP000268014"/>
    </source>
</evidence>
<evidence type="ECO:0000256" key="3">
    <source>
        <dbReference type="ARBA" id="ARBA00015407"/>
    </source>
</evidence>
<evidence type="ECO:0000256" key="2">
    <source>
        <dbReference type="ARBA" id="ARBA00006868"/>
    </source>
</evidence>
<dbReference type="GO" id="GO:0005737">
    <property type="term" value="C:cytoplasm"/>
    <property type="evidence" value="ECO:0007669"/>
    <property type="project" value="TreeGrafter"/>
</dbReference>
<evidence type="ECO:0000313" key="9">
    <source>
        <dbReference type="EMBL" id="VDO46178.1"/>
    </source>
</evidence>
<dbReference type="PANTHER" id="PTHR10953">
    <property type="entry name" value="UBIQUITIN-ACTIVATING ENZYME E1"/>
    <property type="match status" value="1"/>
</dbReference>
<dbReference type="SUPFAM" id="SSF69572">
    <property type="entry name" value="Activating enzymes of the ubiquitin-like proteins"/>
    <property type="match status" value="1"/>
</dbReference>
<dbReference type="UniPathway" id="UPA00885"/>
<keyword evidence="10" id="KW-1185">Reference proteome</keyword>
<organism evidence="11">
    <name type="scientific">Haemonchus placei</name>
    <name type="common">Barber's pole worm</name>
    <dbReference type="NCBI Taxonomy" id="6290"/>
    <lineage>
        <taxon>Eukaryota</taxon>
        <taxon>Metazoa</taxon>
        <taxon>Ecdysozoa</taxon>
        <taxon>Nematoda</taxon>
        <taxon>Chromadorea</taxon>
        <taxon>Rhabditida</taxon>
        <taxon>Rhabditina</taxon>
        <taxon>Rhabditomorpha</taxon>
        <taxon>Strongyloidea</taxon>
        <taxon>Trichostrongylidae</taxon>
        <taxon>Haemonchus</taxon>
    </lineage>
</organism>
<dbReference type="InterPro" id="IPR030667">
    <property type="entry name" value="APP-BP1"/>
</dbReference>
<reference evidence="9 10" key="2">
    <citation type="submission" date="2018-11" db="EMBL/GenBank/DDBJ databases">
        <authorList>
            <consortium name="Pathogen Informatics"/>
        </authorList>
    </citation>
    <scope>NUCLEOTIDE SEQUENCE [LARGE SCALE GENOMIC DNA]</scope>
    <source>
        <strain evidence="9 10">MHpl1</strain>
    </source>
</reference>
<dbReference type="PIRSF" id="PIRSF039099">
    <property type="entry name" value="APP-BP1"/>
    <property type="match status" value="1"/>
</dbReference>
<dbReference type="AlphaFoldDB" id="A0A158QPG6"/>
<keyword evidence="6" id="KW-0732">Signal</keyword>
<sequence>MHLRHCLLFLHQSGLDALEAQAKIVDTYGADAIFYDTCKSWMAKFKKGDFSLQVAPRFGRPVELDLELLQSTMGEDPYATIRELAAMLGHAQSTVKSGLEKNGTEILKSLVLAGVHSVCIVDSAFVDTPDLGQNFFLRKSDIGRPRADATIEYLKELNPSVIGHSLLLSPLDLSDEDLAVMLQFFVVVGTNLPEEVATKISSFLFAHGVPFISARAYGLLGYIRTYVQEHTIANDHEENALPDLRIDQPFPKLLKMAAETDLESMTKEELRHTPYIVLYLIALQRYREIMQQIPCVHVFNIFQEVGDESAFPDTYEKRKFYLEILWKMRGKSLEADNFNEARAAAARSLHKTVMPDHVMDILMDANCDDSSKCVQPFWLICMGLRRFVNKHGVLPLSGTLPDMASDTKRYTQIASIFREKAVSDAAEVFNYTQEVEKERGVANMISEDLCYRFCKNATRIRLQRGTEKDSPKAFQDLLNGIANSSEDGSGVPTAVWFLLLKAADKFHREKGRYPGTNGVPCTIDALDLKQRVVSIISASRVENPESIISQVPQNAIAEICRFGAGELHVVASLIGGITAQEVIKLATNQYVPLDNTFIFDGHTQRSMVFRM</sequence>
<reference evidence="11" key="1">
    <citation type="submission" date="2016-04" db="UniProtKB">
        <authorList>
            <consortium name="WormBaseParasite"/>
        </authorList>
    </citation>
    <scope>IDENTIFICATION</scope>
</reference>
<keyword evidence="4 5" id="KW-0833">Ubl conjugation pathway</keyword>
<dbReference type="OrthoDB" id="1708823at2759"/>
<dbReference type="Pfam" id="PF00899">
    <property type="entry name" value="ThiF"/>
    <property type="match status" value="1"/>
</dbReference>
<feature type="domain" description="Mos1 transposase HTH" evidence="8">
    <location>
        <begin position="1"/>
        <end position="49"/>
    </location>
</feature>
<evidence type="ECO:0000259" key="8">
    <source>
        <dbReference type="Pfam" id="PF17906"/>
    </source>
</evidence>
<evidence type="ECO:0000256" key="1">
    <source>
        <dbReference type="ARBA" id="ARBA00005032"/>
    </source>
</evidence>
<dbReference type="InterPro" id="IPR035985">
    <property type="entry name" value="Ubiquitin-activating_enz"/>
</dbReference>
<dbReference type="Gene3D" id="3.40.50.720">
    <property type="entry name" value="NAD(P)-binding Rossmann-like Domain"/>
    <property type="match status" value="2"/>
</dbReference>
<comment type="similarity">
    <text evidence="2 5">Belongs to the ubiquitin-activating E1 family. ULA1 subfamily.</text>
</comment>
<comment type="pathway">
    <text evidence="1 5">Protein modification; protein neddylation.</text>
</comment>
<feature type="signal peptide" evidence="6">
    <location>
        <begin position="1"/>
        <end position="17"/>
    </location>
</feature>
<dbReference type="InterPro" id="IPR045886">
    <property type="entry name" value="ThiF/MoeB/HesA"/>
</dbReference>
<dbReference type="Pfam" id="PF17906">
    <property type="entry name" value="HTH_48"/>
    <property type="match status" value="1"/>
</dbReference>
<dbReference type="InterPro" id="IPR000594">
    <property type="entry name" value="ThiF_NAD_FAD-bd"/>
</dbReference>
<gene>
    <name evidence="9" type="ORF">HPLM_LOCUS12613</name>
</gene>
<dbReference type="WBParaSite" id="HPLM_0001262101-mRNA-1">
    <property type="protein sequence ID" value="HPLM_0001262101-mRNA-1"/>
    <property type="gene ID" value="HPLM_0001262101"/>
</dbReference>
<feature type="chain" id="PRO_5043135529" description="NEDD8-activating enzyme E1 regulatory subunit" evidence="6">
    <location>
        <begin position="18"/>
        <end position="611"/>
    </location>
</feature>
<dbReference type="STRING" id="6290.A0A158QPG6"/>
<evidence type="ECO:0000259" key="7">
    <source>
        <dbReference type="Pfam" id="PF00899"/>
    </source>
</evidence>
<name>A0A158QPG6_HAEPC</name>
<dbReference type="OMA" id="KLITHQY"/>
<evidence type="ECO:0000256" key="4">
    <source>
        <dbReference type="ARBA" id="ARBA00022786"/>
    </source>
</evidence>
<dbReference type="PANTHER" id="PTHR10953:SF29">
    <property type="entry name" value="NEDD8-ACTIVATING ENZYME E1 REGULATORY SUBUNIT"/>
    <property type="match status" value="1"/>
</dbReference>
<accession>A0A158QPG6</accession>
<protein>
    <recommendedName>
        <fullName evidence="3 5">NEDD8-activating enzyme E1 regulatory subunit</fullName>
    </recommendedName>
</protein>